<keyword evidence="5 6" id="KW-0012">Acyltransferase</keyword>
<evidence type="ECO:0000313" key="7">
    <source>
        <dbReference type="EMBL" id="MBZ5962956.1"/>
    </source>
</evidence>
<proteinExistence type="inferred from homology"/>
<accession>A0A9Q3XUL5</accession>
<dbReference type="InterPro" id="IPR001451">
    <property type="entry name" value="Hexapep"/>
</dbReference>
<dbReference type="PROSITE" id="PS00101">
    <property type="entry name" value="HEXAPEP_TRANSFERASES"/>
    <property type="match status" value="1"/>
</dbReference>
<evidence type="ECO:0000313" key="9">
    <source>
        <dbReference type="Proteomes" id="UP000752647"/>
    </source>
</evidence>
<evidence type="ECO:0000313" key="8">
    <source>
        <dbReference type="Proteomes" id="UP000199271"/>
    </source>
</evidence>
<dbReference type="OMA" id="NHRMDGP"/>
<sequence>MTEFPNPDKIYPDENVKSIVFLKNVVTKPNIDVGIYTYFSDKEPTKFEDHVTHHYDFINDKLIIGKFCSIGENIEIIMNGANHLMKGMTSYPFYIMGHNWSDHLPTFDDLPIKGDTIIENDVWIGQNVTILPGVHIENGAIIGANSVVASDIPAYSIVAGNPAKKIRKRFPDAIIERLQKLAWWDKDITWITKNIDNLMTANVIESKIDELI</sequence>
<protein>
    <submittedName>
        <fullName evidence="7">CatB-related O-acetyltransferase</fullName>
    </submittedName>
    <submittedName>
        <fullName evidence="6">Chloramphenicol acetyltransferase</fullName>
        <ecNumber evidence="6">2.3.1.28</ecNumber>
    </submittedName>
</protein>
<dbReference type="Proteomes" id="UP000752647">
    <property type="component" value="Unassembled WGS sequence"/>
</dbReference>
<dbReference type="Gene3D" id="2.160.10.10">
    <property type="entry name" value="Hexapeptide repeat proteins"/>
    <property type="match status" value="1"/>
</dbReference>
<dbReference type="InterPro" id="IPR018357">
    <property type="entry name" value="Hexapep_transf_CS"/>
</dbReference>
<keyword evidence="8" id="KW-1185">Reference proteome</keyword>
<dbReference type="InterPro" id="IPR050179">
    <property type="entry name" value="Trans_hexapeptide_repeat"/>
</dbReference>
<organism evidence="7 9">
    <name type="scientific">Leuconostoc gasicomitatum</name>
    <dbReference type="NCBI Taxonomy" id="115778"/>
    <lineage>
        <taxon>Bacteria</taxon>
        <taxon>Bacillati</taxon>
        <taxon>Bacillota</taxon>
        <taxon>Bacilli</taxon>
        <taxon>Lactobacillales</taxon>
        <taxon>Lactobacillaceae</taxon>
        <taxon>Leuconostoc</taxon>
        <taxon>Leuconostoc gelidum group</taxon>
    </lineage>
</organism>
<dbReference type="GeneID" id="34300910"/>
<dbReference type="PANTHER" id="PTHR43300">
    <property type="entry name" value="ACETYLTRANSFERASE"/>
    <property type="match status" value="1"/>
</dbReference>
<dbReference type="PANTHER" id="PTHR43300:SF11">
    <property type="entry name" value="ACETYLTRANSFERASE RV3034C-RELATED"/>
    <property type="match status" value="1"/>
</dbReference>
<evidence type="ECO:0000256" key="1">
    <source>
        <dbReference type="ARBA" id="ARBA00007274"/>
    </source>
</evidence>
<name>A0A9Q3XUL5_9LACO</name>
<dbReference type="InterPro" id="IPR011004">
    <property type="entry name" value="Trimer_LpxA-like_sf"/>
</dbReference>
<dbReference type="Proteomes" id="UP000199271">
    <property type="component" value="Unassembled WGS sequence"/>
</dbReference>
<dbReference type="EMBL" id="JAHBFI010000018">
    <property type="protein sequence ID" value="MBZ5962956.1"/>
    <property type="molecule type" value="Genomic_DNA"/>
</dbReference>
<evidence type="ECO:0000256" key="2">
    <source>
        <dbReference type="ARBA" id="ARBA00022679"/>
    </source>
</evidence>
<comment type="caution">
    <text evidence="7">The sequence shown here is derived from an EMBL/GenBank/DDBJ whole genome shotgun (WGS) entry which is preliminary data.</text>
</comment>
<keyword evidence="2 6" id="KW-0808">Transferase</keyword>
<comment type="similarity">
    <text evidence="1">Belongs to the transferase hexapeptide repeat family.</text>
</comment>
<dbReference type="RefSeq" id="WP_013231610.1">
    <property type="nucleotide sequence ID" value="NZ_BPKT01000001.1"/>
</dbReference>
<dbReference type="SUPFAM" id="SSF51161">
    <property type="entry name" value="Trimeric LpxA-like enzymes"/>
    <property type="match status" value="1"/>
</dbReference>
<keyword evidence="3" id="KW-0677">Repeat</keyword>
<reference evidence="6 8" key="1">
    <citation type="submission" date="2015-12" db="EMBL/GenBank/DDBJ databases">
        <authorList>
            <person name="Andreevskaya M."/>
        </authorList>
    </citation>
    <scope>NUCLEOTIDE SEQUENCE [LARGE SCALE GENOMIC DNA]</scope>
    <source>
        <strain evidence="6 8">C122c</strain>
    </source>
</reference>
<gene>
    <name evidence="6" type="ORF">C122C_0705</name>
    <name evidence="7" type="ORF">KIJ12_07370</name>
</gene>
<dbReference type="GO" id="GO:0008811">
    <property type="term" value="F:chloramphenicol O-acetyltransferase activity"/>
    <property type="evidence" value="ECO:0007669"/>
    <property type="project" value="UniProtKB-EC"/>
</dbReference>
<evidence type="ECO:0000256" key="3">
    <source>
        <dbReference type="ARBA" id="ARBA00022737"/>
    </source>
</evidence>
<evidence type="ECO:0000256" key="5">
    <source>
        <dbReference type="ARBA" id="ARBA00023315"/>
    </source>
</evidence>
<evidence type="ECO:0000313" key="6">
    <source>
        <dbReference type="EMBL" id="CUW13709.1"/>
    </source>
</evidence>
<dbReference type="Pfam" id="PF00132">
    <property type="entry name" value="Hexapep"/>
    <property type="match status" value="1"/>
</dbReference>
<dbReference type="CDD" id="cd03349">
    <property type="entry name" value="LbH_XAT"/>
    <property type="match status" value="1"/>
</dbReference>
<dbReference type="EC" id="2.3.1.28" evidence="6"/>
<reference evidence="7" key="2">
    <citation type="submission" date="2021-05" db="EMBL/GenBank/DDBJ databases">
        <title>Pangenome of Leuconostoc gelidum warrants species status for Leuconostoc gelidum subsp. gasicomitatum.</title>
        <authorList>
            <person name="Johansson P."/>
            <person name="Sade E."/>
            <person name="Hultman J."/>
            <person name="Auvinen P."/>
            <person name="Bjorkroth J."/>
        </authorList>
    </citation>
    <scope>NUCLEOTIDE SEQUENCE</scope>
    <source>
        <strain evidence="7">A.21.4</strain>
    </source>
</reference>
<dbReference type="AlphaFoldDB" id="A0A9Q3XUL5"/>
<dbReference type="FunFam" id="2.160.10.10:FF:000037">
    <property type="entry name" value="Streptogramin A acetyltransferase"/>
    <property type="match status" value="1"/>
</dbReference>
<evidence type="ECO:0000256" key="4">
    <source>
        <dbReference type="ARBA" id="ARBA00023251"/>
    </source>
</evidence>
<dbReference type="EMBL" id="FBSY01000013">
    <property type="protein sequence ID" value="CUW13709.1"/>
    <property type="molecule type" value="Genomic_DNA"/>
</dbReference>
<dbReference type="GO" id="GO:0046677">
    <property type="term" value="P:response to antibiotic"/>
    <property type="evidence" value="ECO:0007669"/>
    <property type="project" value="UniProtKB-KW"/>
</dbReference>
<keyword evidence="4" id="KW-0046">Antibiotic resistance</keyword>